<dbReference type="AlphaFoldDB" id="A0A101QEW4"/>
<accession>A0A101QEW4</accession>
<dbReference type="SUPFAM" id="SSF46785">
    <property type="entry name" value="Winged helix' DNA-binding domain"/>
    <property type="match status" value="1"/>
</dbReference>
<name>A0A101QEW4_STRCK</name>
<proteinExistence type="predicted"/>
<gene>
    <name evidence="1" type="ORF">AQJ11_13110</name>
</gene>
<organism evidence="1 2">
    <name type="scientific">Streptomyces corchorusii</name>
    <name type="common">Streptomyces chibaensis</name>
    <dbReference type="NCBI Taxonomy" id="1903"/>
    <lineage>
        <taxon>Bacteria</taxon>
        <taxon>Bacillati</taxon>
        <taxon>Actinomycetota</taxon>
        <taxon>Actinomycetes</taxon>
        <taxon>Kitasatosporales</taxon>
        <taxon>Streptomycetaceae</taxon>
        <taxon>Streptomyces</taxon>
    </lineage>
</organism>
<keyword evidence="2" id="KW-1185">Reference proteome</keyword>
<dbReference type="InterPro" id="IPR036390">
    <property type="entry name" value="WH_DNA-bd_sf"/>
</dbReference>
<reference evidence="1 2" key="1">
    <citation type="submission" date="2015-10" db="EMBL/GenBank/DDBJ databases">
        <title>Draft genome sequence of Streptomyces corchorusii DSM 40340, type strain for the species Streptomyces corchorusii.</title>
        <authorList>
            <person name="Ruckert C."/>
            <person name="Winkler A."/>
            <person name="Kalinowski J."/>
            <person name="Kampfer P."/>
            <person name="Glaeser S."/>
        </authorList>
    </citation>
    <scope>NUCLEOTIDE SEQUENCE [LARGE SCALE GENOMIC DNA]</scope>
    <source>
        <strain evidence="1 2">DSM 40340</strain>
    </source>
</reference>
<evidence type="ECO:0000313" key="1">
    <source>
        <dbReference type="EMBL" id="KUN28448.1"/>
    </source>
</evidence>
<sequence length="152" mass="15767">MTTTASTATAPVADARALALAHYAARSVLEYVLARYGATFQQQVALRAAITTETPQTSDDLITQVQGSLKADPADIRATLDELLAKQLLVADGAHLRPTDAGRELFAATGAETAPISARIWGGIPAEDLTAAGRVLALVTERANAELAALTA</sequence>
<evidence type="ECO:0008006" key="3">
    <source>
        <dbReference type="Google" id="ProtNLM"/>
    </source>
</evidence>
<protein>
    <recommendedName>
        <fullName evidence="3">MarR family transcriptional regulator</fullName>
    </recommendedName>
</protein>
<dbReference type="Gene3D" id="1.10.10.10">
    <property type="entry name" value="Winged helix-like DNA-binding domain superfamily/Winged helix DNA-binding domain"/>
    <property type="match status" value="1"/>
</dbReference>
<dbReference type="RefSeq" id="WP_059263136.1">
    <property type="nucleotide sequence ID" value="NZ_KQ948355.1"/>
</dbReference>
<evidence type="ECO:0000313" key="2">
    <source>
        <dbReference type="Proteomes" id="UP000053398"/>
    </source>
</evidence>
<dbReference type="InterPro" id="IPR036388">
    <property type="entry name" value="WH-like_DNA-bd_sf"/>
</dbReference>
<dbReference type="Proteomes" id="UP000053398">
    <property type="component" value="Unassembled WGS sequence"/>
</dbReference>
<comment type="caution">
    <text evidence="1">The sequence shown here is derived from an EMBL/GenBank/DDBJ whole genome shotgun (WGS) entry which is preliminary data.</text>
</comment>
<dbReference type="EMBL" id="LMWP01000014">
    <property type="protein sequence ID" value="KUN28448.1"/>
    <property type="molecule type" value="Genomic_DNA"/>
</dbReference>